<organism evidence="3 4">
    <name type="scientific">Rhodohalobacter sulfatireducens</name>
    <dbReference type="NCBI Taxonomy" id="2911366"/>
    <lineage>
        <taxon>Bacteria</taxon>
        <taxon>Pseudomonadati</taxon>
        <taxon>Balneolota</taxon>
        <taxon>Balneolia</taxon>
        <taxon>Balneolales</taxon>
        <taxon>Balneolaceae</taxon>
        <taxon>Rhodohalobacter</taxon>
    </lineage>
</organism>
<name>A0ABS9KFR9_9BACT</name>
<feature type="domain" description="Methyltransferase type 12" evidence="2">
    <location>
        <begin position="61"/>
        <end position="157"/>
    </location>
</feature>
<dbReference type="Gene3D" id="3.40.50.150">
    <property type="entry name" value="Vaccinia Virus protein VP39"/>
    <property type="match status" value="1"/>
</dbReference>
<dbReference type="GO" id="GO:0008168">
    <property type="term" value="F:methyltransferase activity"/>
    <property type="evidence" value="ECO:0007669"/>
    <property type="project" value="UniProtKB-KW"/>
</dbReference>
<dbReference type="Proteomes" id="UP001165366">
    <property type="component" value="Unassembled WGS sequence"/>
</dbReference>
<feature type="transmembrane region" description="Helical" evidence="1">
    <location>
        <begin position="232"/>
        <end position="255"/>
    </location>
</feature>
<reference evidence="3" key="2">
    <citation type="submission" date="2024-05" db="EMBL/GenBank/DDBJ databases">
        <title>Rhodohalobacter halophilus gen. nov., sp. nov., a moderately halophilic member of the family Balneolaceae.</title>
        <authorList>
            <person name="Xia J."/>
        </authorList>
    </citation>
    <scope>NUCLEOTIDE SEQUENCE</scope>
    <source>
        <strain evidence="3">WB101</strain>
    </source>
</reference>
<keyword evidence="1" id="KW-0812">Transmembrane</keyword>
<proteinExistence type="predicted"/>
<dbReference type="SUPFAM" id="SSF53335">
    <property type="entry name" value="S-adenosyl-L-methionine-dependent methyltransferases"/>
    <property type="match status" value="1"/>
</dbReference>
<dbReference type="PANTHER" id="PTHR43861:SF6">
    <property type="entry name" value="METHYLTRANSFERASE TYPE 11"/>
    <property type="match status" value="1"/>
</dbReference>
<accession>A0ABS9KFR9</accession>
<comment type="caution">
    <text evidence="3">The sequence shown here is derived from an EMBL/GenBank/DDBJ whole genome shotgun (WGS) entry which is preliminary data.</text>
</comment>
<dbReference type="InterPro" id="IPR029063">
    <property type="entry name" value="SAM-dependent_MTases_sf"/>
</dbReference>
<evidence type="ECO:0000259" key="2">
    <source>
        <dbReference type="Pfam" id="PF08242"/>
    </source>
</evidence>
<dbReference type="EMBL" id="JAKLWS010000019">
    <property type="protein sequence ID" value="MCG2589699.1"/>
    <property type="molecule type" value="Genomic_DNA"/>
</dbReference>
<protein>
    <submittedName>
        <fullName evidence="3">Class I SAM-dependent methyltransferase</fullName>
    </submittedName>
</protein>
<dbReference type="RefSeq" id="WP_237855059.1">
    <property type="nucleotide sequence ID" value="NZ_JAKLWS010000019.1"/>
</dbReference>
<evidence type="ECO:0000313" key="4">
    <source>
        <dbReference type="Proteomes" id="UP001165366"/>
    </source>
</evidence>
<reference evidence="3" key="1">
    <citation type="submission" date="2022-01" db="EMBL/GenBank/DDBJ databases">
        <authorList>
            <person name="Wang Y."/>
        </authorList>
    </citation>
    <scope>NUCLEOTIDE SEQUENCE</scope>
    <source>
        <strain evidence="3">WB101</strain>
    </source>
</reference>
<dbReference type="CDD" id="cd02440">
    <property type="entry name" value="AdoMet_MTases"/>
    <property type="match status" value="1"/>
</dbReference>
<keyword evidence="3" id="KW-0808">Transferase</keyword>
<evidence type="ECO:0000313" key="3">
    <source>
        <dbReference type="EMBL" id="MCG2589699.1"/>
    </source>
</evidence>
<dbReference type="Pfam" id="PF08242">
    <property type="entry name" value="Methyltransf_12"/>
    <property type="match status" value="1"/>
</dbReference>
<gene>
    <name evidence="3" type="ORF">L6773_14055</name>
</gene>
<sequence>MSKIAYDPVKDRFAGIIRNSRWLRRLFYFLLDLFFLRSWHIRRMLKKKGAELNQKGEWTLLDAGCGFGQYDRFILSQFKNVKVHSVDVKKDYLEDNRHYFQYEIKEKRIQFYEANLLEFSSDTKFDFIICIDVLEHIENDVNVMKNLQKCLKDGGYFLMHSPSHFSEEDADEDDSFVGEHARPGYSKEEITSKLESAGFNSVEPHYTYGFWGHKAWVLSVKWPMIWFNKIKLFAAIPLLIYYPIVMPFCLLLNFADLFTKNEKGNGIYALAKK</sequence>
<keyword evidence="4" id="KW-1185">Reference proteome</keyword>
<dbReference type="PANTHER" id="PTHR43861">
    <property type="entry name" value="TRANS-ACONITATE 2-METHYLTRANSFERASE-RELATED"/>
    <property type="match status" value="1"/>
</dbReference>
<dbReference type="InterPro" id="IPR013217">
    <property type="entry name" value="Methyltransf_12"/>
</dbReference>
<keyword evidence="1" id="KW-1133">Transmembrane helix</keyword>
<dbReference type="GO" id="GO:0032259">
    <property type="term" value="P:methylation"/>
    <property type="evidence" value="ECO:0007669"/>
    <property type="project" value="UniProtKB-KW"/>
</dbReference>
<keyword evidence="3" id="KW-0489">Methyltransferase</keyword>
<keyword evidence="1" id="KW-0472">Membrane</keyword>
<evidence type="ECO:0000256" key="1">
    <source>
        <dbReference type="SAM" id="Phobius"/>
    </source>
</evidence>